<feature type="transmembrane region" description="Helical" evidence="2">
    <location>
        <begin position="298"/>
        <end position="322"/>
    </location>
</feature>
<evidence type="ECO:0000313" key="3">
    <source>
        <dbReference type="EMBL" id="CUC10803.1"/>
    </source>
</evidence>
<feature type="compositionally biased region" description="Acidic residues" evidence="1">
    <location>
        <begin position="612"/>
        <end position="621"/>
    </location>
</feature>
<feature type="compositionally biased region" description="Basic and acidic residues" evidence="1">
    <location>
        <begin position="22"/>
        <end position="35"/>
    </location>
</feature>
<keyword evidence="2" id="KW-0472">Membrane</keyword>
<dbReference type="VEuPathDB" id="CryptoDB:Cvel_2036"/>
<keyword evidence="2" id="KW-1133">Transmembrane helix</keyword>
<evidence type="ECO:0000256" key="1">
    <source>
        <dbReference type="SAM" id="MobiDB-lite"/>
    </source>
</evidence>
<organism evidence="3">
    <name type="scientific">Chromera velia CCMP2878</name>
    <dbReference type="NCBI Taxonomy" id="1169474"/>
    <lineage>
        <taxon>Eukaryota</taxon>
        <taxon>Sar</taxon>
        <taxon>Alveolata</taxon>
        <taxon>Colpodellida</taxon>
        <taxon>Chromeraceae</taxon>
        <taxon>Chromera</taxon>
    </lineage>
</organism>
<feature type="compositionally biased region" description="Polar residues" evidence="1">
    <location>
        <begin position="569"/>
        <end position="578"/>
    </location>
</feature>
<feature type="compositionally biased region" description="Basic and acidic residues" evidence="1">
    <location>
        <begin position="579"/>
        <end position="604"/>
    </location>
</feature>
<proteinExistence type="predicted"/>
<feature type="region of interest" description="Disordered" evidence="1">
    <location>
        <begin position="1"/>
        <end position="79"/>
    </location>
</feature>
<dbReference type="EMBL" id="CDMZ01005721">
    <property type="protein sequence ID" value="CUC10803.1"/>
    <property type="molecule type" value="Genomic_DNA"/>
</dbReference>
<feature type="transmembrane region" description="Helical" evidence="2">
    <location>
        <begin position="233"/>
        <end position="252"/>
    </location>
</feature>
<feature type="region of interest" description="Disordered" evidence="1">
    <location>
        <begin position="480"/>
        <end position="653"/>
    </location>
</feature>
<feature type="compositionally biased region" description="Pro residues" evidence="1">
    <location>
        <begin position="643"/>
        <end position="653"/>
    </location>
</feature>
<dbReference type="AlphaFoldDB" id="A0A0K6SB70"/>
<sequence>MEAKEENRSPGATTDHILLKQPPERREEGVVDHGSRAAAATAGDEWGHTSSSAAHGSNRTGPDAPPEDLQFNRSRHASVVDVPPEELEGIWTPGVTQQEPLPAHGHTGGLVPGDEGDEVPEEVDEEAWLASHGGAESLALQEVLQGWGVRRRGSVGDAQMLTQKEILAAVKEIKEEREEKQRHEDTLCCLFVCPPRWWDPSLFRWLLKEFHSVACLFNDSVAYPWTRMNKTAFFWWLVWLHMGVAALLYFPYDSENEFNKHDAVMSSRIEVAQSDPCRSDTYRFQCPMEEGEWSGRDIILILWAAAAATFVSKILVFFGFWLPLPFDEMSRALHLTPEEKEDEYIRLFLVPLSAKSHVRARELALGFFWVLTGAIFLGVFGFSFFATSVFNPWMKIAFVWPSDATYSDIQSSERHSWCCCSKRRAGLRIWRLTGVMPGSPEEAEMFRQRKVKRAAREKECGERCQQFLCCTRCRQDKASSASSVRTGGRGGRRWPWRRGRGRGQPSTLVEVRPASPDRQRSAQPDFETEMEEGRRLASGTNQQPGNAWAAEESRVAESEGGGVLERSEMNAQGMSRQETAWEREQFRRENQNADDQELRGETAAEKAGGTAEGEEEEGAGDVEERYGEVMGQLEQIAAALKAPAPPVRPPPQP</sequence>
<feature type="compositionally biased region" description="Basic residues" evidence="1">
    <location>
        <begin position="490"/>
        <end position="501"/>
    </location>
</feature>
<feature type="region of interest" description="Disordered" evidence="1">
    <location>
        <begin position="95"/>
        <end position="118"/>
    </location>
</feature>
<feature type="compositionally biased region" description="Polar residues" evidence="1">
    <location>
        <begin position="48"/>
        <end position="60"/>
    </location>
</feature>
<reference evidence="3" key="1">
    <citation type="submission" date="2014-11" db="EMBL/GenBank/DDBJ databases">
        <title>Molecular phylogeny of cliff fern family Woodsiaceae with morphological implications.</title>
        <authorList>
            <person name="Shao Y.-Z."/>
            <person name="Wei R."/>
            <person name="Zhang X.-C."/>
        </authorList>
    </citation>
    <scope>NUCLEOTIDE SEQUENCE</scope>
</reference>
<evidence type="ECO:0000256" key="2">
    <source>
        <dbReference type="SAM" id="Phobius"/>
    </source>
</evidence>
<keyword evidence="2" id="KW-0812">Transmembrane</keyword>
<protein>
    <submittedName>
        <fullName evidence="3">Uncharacterized protein</fullName>
    </submittedName>
</protein>
<feature type="transmembrane region" description="Helical" evidence="2">
    <location>
        <begin position="363"/>
        <end position="386"/>
    </location>
</feature>
<name>A0A0K6SB70_9ALVE</name>
<accession>A0A0K6SB70</accession>
<gene>
    <name evidence="3" type="ORF">Cvel_2036.t2</name>
</gene>